<dbReference type="Gene3D" id="3.40.50.410">
    <property type="entry name" value="von Willebrand factor, type A domain"/>
    <property type="match status" value="1"/>
</dbReference>
<gene>
    <name evidence="3" type="ORF">RDB_LOCUS107518</name>
</gene>
<evidence type="ECO:0000256" key="1">
    <source>
        <dbReference type="SAM" id="MobiDB-lite"/>
    </source>
</evidence>
<dbReference type="EMBL" id="CAJMWX010001149">
    <property type="protein sequence ID" value="CAE6471114.1"/>
    <property type="molecule type" value="Genomic_DNA"/>
</dbReference>
<evidence type="ECO:0000313" key="3">
    <source>
        <dbReference type="EMBL" id="CAE6471114.1"/>
    </source>
</evidence>
<comment type="caution">
    <text evidence="3">The sequence shown here is derived from an EMBL/GenBank/DDBJ whole genome shotgun (WGS) entry which is preliminary data.</text>
</comment>
<dbReference type="GO" id="GO:0005525">
    <property type="term" value="F:GTP binding"/>
    <property type="evidence" value="ECO:0007669"/>
    <property type="project" value="InterPro"/>
</dbReference>
<dbReference type="InterPro" id="IPR002035">
    <property type="entry name" value="VWF_A"/>
</dbReference>
<dbReference type="SUPFAM" id="SSF52540">
    <property type="entry name" value="P-loop containing nucleoside triphosphate hydrolases"/>
    <property type="match status" value="1"/>
</dbReference>
<dbReference type="Pfam" id="PF13519">
    <property type="entry name" value="VWA_2"/>
    <property type="match status" value="1"/>
</dbReference>
<reference evidence="3" key="1">
    <citation type="submission" date="2021-01" db="EMBL/GenBank/DDBJ databases">
        <authorList>
            <person name="Kaushik A."/>
        </authorList>
    </citation>
    <scope>NUCLEOTIDE SEQUENCE</scope>
    <source>
        <strain evidence="3">AG4-R118</strain>
    </source>
</reference>
<feature type="domain" description="VWFA" evidence="2">
    <location>
        <begin position="2049"/>
        <end position="2226"/>
    </location>
</feature>
<evidence type="ECO:0000259" key="2">
    <source>
        <dbReference type="PROSITE" id="PS50234"/>
    </source>
</evidence>
<dbReference type="GO" id="GO:0003924">
    <property type="term" value="F:GTPase activity"/>
    <property type="evidence" value="ECO:0007669"/>
    <property type="project" value="InterPro"/>
</dbReference>
<feature type="region of interest" description="Disordered" evidence="1">
    <location>
        <begin position="49"/>
        <end position="91"/>
    </location>
</feature>
<dbReference type="PROSITE" id="PS50234">
    <property type="entry name" value="VWFA"/>
    <property type="match status" value="1"/>
</dbReference>
<dbReference type="InterPro" id="IPR015894">
    <property type="entry name" value="Guanylate-bd_N"/>
</dbReference>
<name>A0A8H3GXD7_9AGAM</name>
<dbReference type="PANTHER" id="PTHR22796:SF1">
    <property type="entry name" value="VWFA DOMAIN-CONTAINING PROTEIN"/>
    <property type="match status" value="1"/>
</dbReference>
<proteinExistence type="predicted"/>
<protein>
    <recommendedName>
        <fullName evidence="2">VWFA domain-containing protein</fullName>
    </recommendedName>
</protein>
<accession>A0A8H3GXD7</accession>
<dbReference type="PANTHER" id="PTHR22796">
    <property type="entry name" value="URG4-RELATED"/>
    <property type="match status" value="1"/>
</dbReference>
<dbReference type="CDD" id="cd00198">
    <property type="entry name" value="vWFA"/>
    <property type="match status" value="1"/>
</dbReference>
<dbReference type="SMART" id="SM00327">
    <property type="entry name" value="VWA"/>
    <property type="match status" value="1"/>
</dbReference>
<dbReference type="Pfam" id="PF02263">
    <property type="entry name" value="GBP"/>
    <property type="match status" value="1"/>
</dbReference>
<dbReference type="InterPro" id="IPR027417">
    <property type="entry name" value="P-loop_NTPase"/>
</dbReference>
<dbReference type="Gene3D" id="3.40.50.300">
    <property type="entry name" value="P-loop containing nucleotide triphosphate hydrolases"/>
    <property type="match status" value="1"/>
</dbReference>
<dbReference type="InterPro" id="IPR036465">
    <property type="entry name" value="vWFA_dom_sf"/>
</dbReference>
<dbReference type="Proteomes" id="UP000663888">
    <property type="component" value="Unassembled WGS sequence"/>
</dbReference>
<dbReference type="SUPFAM" id="SSF53300">
    <property type="entry name" value="vWA-like"/>
    <property type="match status" value="1"/>
</dbReference>
<organism evidence="3 4">
    <name type="scientific">Rhizoctonia solani</name>
    <dbReference type="NCBI Taxonomy" id="456999"/>
    <lineage>
        <taxon>Eukaryota</taxon>
        <taxon>Fungi</taxon>
        <taxon>Dikarya</taxon>
        <taxon>Basidiomycota</taxon>
        <taxon>Agaricomycotina</taxon>
        <taxon>Agaricomycetes</taxon>
        <taxon>Cantharellales</taxon>
        <taxon>Ceratobasidiaceae</taxon>
        <taxon>Rhizoctonia</taxon>
    </lineage>
</organism>
<evidence type="ECO:0000313" key="4">
    <source>
        <dbReference type="Proteomes" id="UP000663888"/>
    </source>
</evidence>
<sequence length="2295" mass="257723">MNDTGGQIGHPPPDIQVLDNQIRQSTGSELSIQMPFILPADRNIVSQTPESIPIEDPPHGVSIPQTPSELSAEKPQSIGQPPEKLTDLSETNTPNPTILPELGIQDDVPWFDAQSAIDSDETQNDVLCEIPSMHRLLDLVYETGSAGQGGLVEKIIIDQNSLGALLNRVLPGSYRSISSIDFKSLDAITIKPKGVYGSRSEIARFLMSIQVINDSMAQLLTQSGDESTSNSPNLRSGLYAVFPPDQLGSVGEGASQDVFIVYWPEDTTWSDEATQAIQRNRVIFMRYLTQLSDQIVCLVSVKEAELFVWDSGTRNPEAPVVDSEEEEDDDARMFTFEVKKSEDQEENVTASEGFKVEPHTKLTSGKHVELVGGETGVGLLLSSSEEPREIKESKTELYSPLRLKNLLLHNRVVLGKHIDDGARSALEDNGLKEKYPQLFARYESEIYEAEKERDREVESEIMRIGTRLEEEQSKIEQCLRNIARQSQADFKRYLDAQQMLTHSSEVCMPSLDNYPLLVDLDRESRRHSLAQIDCQKFQDLKPRIVAIREDFLKRPCSSEEQHAIIEKFRKEPLHNLTSNRPNARKTSSPSGWKVVTGVFSGSDSKSKEAIRPAQGRGSLGDLDFLRDLGEWAKKYPVLNTLKEELLASLEAHLASLEETFVDAHLAKIVESAKRTQEGNNKRTQAQICATRIRSSWDKLWGDINAAASTKLEPEPGDLCRHLSSTLKIESLGMSRESNKNTSPMWHLQTTRITSIPPRTRYSYYPLQLKRDEARLCQTNSLFIPQPVISSKPEFNFWLEPQDSIKLIRIINDKCLIIVASDGVSYIFMNRFLEIEDAIKHRSYKNNFKHERLGDEPVYAYDEITRTLAVCHCREHEDIYITWFVFNETHSNLKRHGGFSFSNWYDKHVQIQHMCFVTGSAEVCLVDSVGTARILSLVSEQFGPASLDVGTLVQNAFSAPDGSCLLLATEGPETHEYQLRAYHWSSFGRKLDGYHPTSVRAGSSYAIMSFDRRGPTHLVSMDPLGPYNVNSTALWVKQKSAKFDFKSKESQATTANKKIFNNCLMDCHMEVWSRFPVHPAVLRNNLAGSIRKPPSITFVTEGDFGGAKAYFSKLVSTFERTTQKPTNGKLFEISVEWSHHPLERAIQVAGSSFQFGSFVAELICLIPIQLAVTRENGFIPLKDGILNPAFERQLLGADVPAIINSISVGWYESLFQSYMATKPVRVVSSMGEQSVGKSYCLNHFADTSFAGSAMRTTEGVWLSCTPTDDYLLVCLDFEGVQSIERSAQEDTLLVLFNAAISNMVLFRNNFAISRNIAGLFKSFQSSAMVLDPQLNPGLFNSDLAIIIKDVVHTDTKDIVREFSQKFQDIVWEEQDQNFITRLHRGQLHIMPWPVIKSRNFYTLFQRLRDCLERQQFTHNGGGVFLHTLKTLMAKIKANDWGALDQNLAAHRAQQLAEYLPDAISRGSVQLDQDLWLPMKNLDTDEDIPYEHPVSSEVYWVPRSLDDHTSHGSTSAESLLAELTRLHTAEHIERRNMNEEQYVADLQARLHHHLDIRVEQVRCWVTVNTARFPQENQDIRNIFKAVDNIVVATRVAVQLCASKCSSCHLLCLNPYRHSVDIPHNCGTDHSCASLCEVKKEHPEPTRCGLPAGHDGYHLCKAGEHTCGQQCSLHEKTGCEVICVKEIGHHADHLCSARAHFCGRPCDLKDANQHNVYGAAPSYSCFGTCQAPWDEVHERHACGNAHSCPMTCRLCPRLCCDTDHFHGLKPDSVHLCGQEHACMMPCEAPGICQIETQPSAILERFTGRFEAFQYTRYSQEKRRLLCAIPIAPGKLCHEGAHIHSTAEVVFHFCDVQCPRCKYYCTLPLGHPQQQHDTSHGSMTETRWLIDGPTSSASYDLQDHKYGIGDQGSTVLCSLICSQQGRHVHVDYCRHSNASECEGEECQHIKEQIFPRPDLPKDWISHRLYWQRSGFKDPYARNEQLEFAKCDAYCSAQEHKATSTTPATPSYCKLPVLHEPVATTHVPSKTGYLSPDGHIFECKDPAQVHQVYHIVFVIDSSSSMTQTDRQPLPNTPATSFLRENCNNRYGAVLSALHSFWKSREVTSPMTGSSARGDSYSIITFSNKATRHTSNDTSSSPEHLLFSLVPQQTNYGTDFEAAIEEARGVVQENWNNTRAPVVIFLSDGAGQIADESISRLCDLCMQLGTPLQFYTILFGREKRSTTLKQMAQVALRAYQAARPGRRNTRAAPPCAYESALDSVELASRFLDISNSLQKPRAALIGSSNNRLQGLTRQTQT</sequence>